<dbReference type="PROSITE" id="PS00916">
    <property type="entry name" value="PI3_4_KINASE_2"/>
    <property type="match status" value="1"/>
</dbReference>
<feature type="region of interest" description="Disordered" evidence="21">
    <location>
        <begin position="2838"/>
        <end position="2866"/>
    </location>
</feature>
<dbReference type="Gene3D" id="3.30.1010.10">
    <property type="entry name" value="Phosphatidylinositol 3-kinase Catalytic Subunit, Chain A, domain 4"/>
    <property type="match status" value="1"/>
</dbReference>
<evidence type="ECO:0000256" key="7">
    <source>
        <dbReference type="ARBA" id="ARBA00022454"/>
    </source>
</evidence>
<evidence type="ECO:0000256" key="6">
    <source>
        <dbReference type="ARBA" id="ARBA00014619"/>
    </source>
</evidence>
<reference evidence="25 26" key="1">
    <citation type="submission" date="2015-02" db="EMBL/GenBank/DDBJ databases">
        <title>Draft Genome Sequences of Two Closely-Related Aflatoxigenic Aspergillus Species Obtained from the Cote d'Ivoire.</title>
        <authorList>
            <person name="Moore G.G."/>
            <person name="Beltz S.B."/>
            <person name="Mack B.M."/>
        </authorList>
    </citation>
    <scope>NUCLEOTIDE SEQUENCE [LARGE SCALE GENOMIC DNA]</scope>
    <source>
        <strain evidence="25 26">SRRC1432</strain>
    </source>
</reference>
<evidence type="ECO:0000256" key="9">
    <source>
        <dbReference type="ARBA" id="ARBA00022679"/>
    </source>
</evidence>
<keyword evidence="9 20" id="KW-0808">Transferase</keyword>
<gene>
    <name evidence="25" type="ORF">AOCH_001115</name>
</gene>
<dbReference type="FunFam" id="1.10.1070.11:FF:000025">
    <property type="entry name" value="Serine/threonine-protein kinase Tel1"/>
    <property type="match status" value="1"/>
</dbReference>
<evidence type="ECO:0000259" key="24">
    <source>
        <dbReference type="PROSITE" id="PS51190"/>
    </source>
</evidence>
<feature type="domain" description="FATC" evidence="24">
    <location>
        <begin position="2879"/>
        <end position="2911"/>
    </location>
</feature>
<keyword evidence="7 20" id="KW-0158">Chromosome</keyword>
<evidence type="ECO:0000256" key="18">
    <source>
        <dbReference type="ARBA" id="ARBA00047899"/>
    </source>
</evidence>
<dbReference type="FunFam" id="3.30.1010.10:FF:000019">
    <property type="entry name" value="Serine/threonine-protein kinase Tel1"/>
    <property type="match status" value="1"/>
</dbReference>
<evidence type="ECO:0000256" key="10">
    <source>
        <dbReference type="ARBA" id="ARBA00022741"/>
    </source>
</evidence>
<keyword evidence="13 20" id="KW-0067">ATP-binding</keyword>
<dbReference type="InterPro" id="IPR003152">
    <property type="entry name" value="FATC_dom"/>
</dbReference>
<dbReference type="GO" id="GO:0000781">
    <property type="term" value="C:chromosome, telomeric region"/>
    <property type="evidence" value="ECO:0007669"/>
    <property type="project" value="UniProtKB-SubCell"/>
</dbReference>
<feature type="compositionally biased region" description="Polar residues" evidence="21">
    <location>
        <begin position="2854"/>
        <end position="2863"/>
    </location>
</feature>
<feature type="compositionally biased region" description="Basic and acidic residues" evidence="21">
    <location>
        <begin position="2838"/>
        <end position="2849"/>
    </location>
</feature>
<evidence type="ECO:0000259" key="23">
    <source>
        <dbReference type="PROSITE" id="PS51189"/>
    </source>
</evidence>
<dbReference type="Pfam" id="PF02260">
    <property type="entry name" value="FATC"/>
    <property type="match status" value="1"/>
</dbReference>
<keyword evidence="8 20" id="KW-0723">Serine/threonine-protein kinase</keyword>
<dbReference type="SMART" id="SM00146">
    <property type="entry name" value="PI3Kc"/>
    <property type="match status" value="1"/>
</dbReference>
<evidence type="ECO:0000256" key="4">
    <source>
        <dbReference type="ARBA" id="ARBA00011370"/>
    </source>
</evidence>
<evidence type="ECO:0000256" key="15">
    <source>
        <dbReference type="ARBA" id="ARBA00022895"/>
    </source>
</evidence>
<dbReference type="InterPro" id="IPR038980">
    <property type="entry name" value="ATM_plant"/>
</dbReference>
<evidence type="ECO:0000256" key="1">
    <source>
        <dbReference type="ARBA" id="ARBA00004123"/>
    </source>
</evidence>
<keyword evidence="14 20" id="KW-0156">Chromatin regulator</keyword>
<dbReference type="InterPro" id="IPR016024">
    <property type="entry name" value="ARM-type_fold"/>
</dbReference>
<keyword evidence="11 20" id="KW-0227">DNA damage</keyword>
<keyword evidence="26" id="KW-1185">Reference proteome</keyword>
<comment type="catalytic activity">
    <reaction evidence="18 20">
        <text>L-threonyl-[protein] + ATP = O-phospho-L-threonyl-[protein] + ADP + H(+)</text>
        <dbReference type="Rhea" id="RHEA:46608"/>
        <dbReference type="Rhea" id="RHEA-COMP:11060"/>
        <dbReference type="Rhea" id="RHEA-COMP:11605"/>
        <dbReference type="ChEBI" id="CHEBI:15378"/>
        <dbReference type="ChEBI" id="CHEBI:30013"/>
        <dbReference type="ChEBI" id="CHEBI:30616"/>
        <dbReference type="ChEBI" id="CHEBI:61977"/>
        <dbReference type="ChEBI" id="CHEBI:456216"/>
        <dbReference type="EC" id="2.7.11.1"/>
    </reaction>
</comment>
<evidence type="ECO:0000256" key="8">
    <source>
        <dbReference type="ARBA" id="ARBA00022527"/>
    </source>
</evidence>
<dbReference type="PROSITE" id="PS50290">
    <property type="entry name" value="PI3_4_KINASE_3"/>
    <property type="match status" value="1"/>
</dbReference>
<dbReference type="EC" id="2.7.11.1" evidence="5 20"/>
<evidence type="ECO:0000256" key="12">
    <source>
        <dbReference type="ARBA" id="ARBA00022777"/>
    </source>
</evidence>
<evidence type="ECO:0000256" key="14">
    <source>
        <dbReference type="ARBA" id="ARBA00022853"/>
    </source>
</evidence>
<dbReference type="GO" id="GO:0106310">
    <property type="term" value="F:protein serine kinase activity"/>
    <property type="evidence" value="ECO:0007669"/>
    <property type="project" value="RHEA"/>
</dbReference>
<dbReference type="InterPro" id="IPR011009">
    <property type="entry name" value="Kinase-like_dom_sf"/>
</dbReference>
<dbReference type="Pfam" id="PF00454">
    <property type="entry name" value="PI3_PI4_kinase"/>
    <property type="match status" value="1"/>
</dbReference>
<evidence type="ECO:0000256" key="11">
    <source>
        <dbReference type="ARBA" id="ARBA00022763"/>
    </source>
</evidence>
<evidence type="ECO:0000256" key="17">
    <source>
        <dbReference type="ARBA" id="ARBA00025079"/>
    </source>
</evidence>
<evidence type="ECO:0000313" key="26">
    <source>
        <dbReference type="Proteomes" id="UP000034947"/>
    </source>
</evidence>
<dbReference type="InterPro" id="IPR018936">
    <property type="entry name" value="PI3/4_kinase_CS"/>
</dbReference>
<sequence>MPEEITLDRAIALLSSEKLKDRSDGLADLKHILHQNKRNSKLLSLNDKACHKIFESLFRFITVEKSGYNRANSKSAAAASRLSACVSVLRAAVDAFLRNIRFKSIRAIIDHITDTLINPNDHLFEILSVDYTKCLSTILRHPPHVEHLGVEEWEKVMSFCLRIINISHDDDSQQSPYSSRWSTVDDSLGPSGTPFTLSRATPTLAFREKAKGLTSAVGEALLCIKALSEVPNAPFKENAANILRSLTQMVGSSAIAGGGHQAAFNSINTILMRIFFDNSDLARATLLDLIPIIRQHWHTKLIGLKDELLVTATLCVLALTDASRRDPSVPLARAVDELVDALHSEYIKRPEKDTLQVDELVFDSTSPTNPERFHLWPRLETARSEHNWTVIWVIARLLELSEELTVRLSPPPTQPESQNKKQRLTSKIEDVFRDSIGSSGIRRVCALQLIPFLPKHFGGNESKISLLERLIPNILDDNSAISSWTMIAIASIASSSDANSPSLKRYWQQVWDLTSRASTSQYTSRAACNLQNSILKFELLEYSAVAETTSSMLSFVNLNGPSTLSDASLDLWARVIRMTAQINPGSVLNASSQICAWLRETWTVGTATDRIQTAQLATFARPLDLLNLILACSNRPFCLPTTLFQGPTGIVAKSWLFYHRNKKLLSYLFDLQGLPDFFDMWYPKEPVLIQEFTRLDPNDLGILDLLQAKSENFLQSWRSLSEDKSHHVTPEIVQILVSFCITSTLYTSCIPPHSETRTQSLQRTTYKIWESTCQFLTSREPVFLQACLVLFPPFFRLETCFVESESAVHKALRELAPVLTRVLEGYRQRQKANVSATGEEAMELDDPLLVSGDQIMEASTIITTNRSDSPLFQDPSSFQRYMTVLLSTFERSHAHTHASQQFAEEGLRDYLIGLDELDILAAHELLPHVYRSCSGMGRDCLLEILEDVGEKCLQSYELERCEASHLVCIGMMGSFAEAWTGEEWDNFSDSALDIYIWFTEILLTKGRASPSVLIAFAELLGRVVRMNPGYSSDQSRPSPRTTLFMIIREGNTRVKFDAGNLIPQLFGQFLLRDHDAIFDDVLQSLPTDLDWEEGIAIRLFLLSQLASKWHTLLRRSIYHMFETPAQVPHSLWYAEKCLRHVSETLGLQDSKELFRLFSSQVLYTWTETHSITTMPFSIFGYSSIEDMLSDVQDEIVGQIMMRASEDDATELSNFMNQSFVELLTASFHKAEAYTIARDISTPPGQGSQPKGVENRLKKILGAEKFVSLIDEQFPRVIATFFGALDLCEQVEKAFSKRAQYHGALDTLKRIAAKSTSKIILPANQQPSFRARYLLDELEFLCKRSGYQLDTIWTPALASYVCRTLLESIHPALGSLHACSVIRKIKILVCVAGPVVLRDYPFEMIIHALQPFLVDIYCSEDVLGIFWYLLEAGTPYLREKPGLMAGISVSTLLSLRRFLSSPSTNQTNEPQLKLVVEKIQRFIRWYEDFLVSYDSSVVSEETHAVFQRLVRPLHYSQGMEFVNIKEGDLLLEVLRDRNSTNSLLSRPISDYVISLLCTEPTGTVDYHHKVNPKDEDPVSNAVAICETLRNFSPGKEYRSWAARVIGRAFAVTGKIGDVLLREQELTLFQPHTPTPSVDVLYHSKAMILQSLCNMLQSSSKVGPVERTLQLIVSNLGTSSEFEGYVDSIPSSLRDALTWNVYHCPGISLTASEAKRRDSVIGWDLSLSLAHWARNIGLFLSNAAQQDPVVGPLGNILFLIPDLSAQILPYILHDVLLAELRGEVDVRRTISEIFKQALQDVDDNTIPHARLVINCILYLRNQPMPDENTIVDRDGWLEIDFAEAASAASRCLLPKTALLFLETHASRSMSGSRRSSIVKYEAPAGLLHDIFKNIDDPDFFYGIQQVSSLDSVMETLEHESSGIKNLLFQSAQYDSQVQMTGCGNALGVLKALNSTNLQGIANSLFGVHGGSNDTSTLLQAATNLRQWDVPVSPFNPSPSATIFRAFQSLNAAGSLVDVSASIDECLMNSLDLIQSDRWSAMSLRTAMRVLGIMTEIGDILNSKSTEEINDEWQKVAARKSWLKTTSVQEVGEILDAHEALFSSIKQKDHLKSSIKLSDFDAQLLEVKVIRQSLEINRNHGISQASLKSAIYLSRLSDQCIYLGLSIEGVAKFDLANVLWDQGEMAASIQMLQQLKDRNDLHKQTVPVSRAELLVTLVSEYQPPVLEETEINPSKGHHIAEARLEKPEFIIQNYLTPAVKELKNHSEAATAGRVYHGFAMFCDQQLQNPDGLEDFRRIEQLRNRKEKEVLALDEMLKSAEGKERDSLKFYRSKTKQWFDLDDREYQRLKRSREAFLQQCLENYLVCLKESEAYNNDVLRFCALWLDQSYSEIANKAVSKYLSQVPSRKFAPLMNQLTSRLLDVSDEFQNILFALIFRICCEHPFHGMYQIFASSKSKGGKDQSALSRNRAAGKLAESLRNDKTIGPTWVTIHNANINYVRFAVERLDDKMKSGAKVPLKRLSTGERLEQDASTQRLPPPTMKIEIRIDCDYSDVPKLTRYYPEFTIASGVSAPKIVTAVASNGLRYKQLFKGGNDDLRQDAIMEQVFEQVSSLLKDHQATRQRNLGIRTYKVLPLTSNAGIIEFVPYTIPLHDYLMPAHQKYYPKDMKPNACRKYISEVQTRSFEQRVRTFRQVTEHFHPVMRYFFMEKFNNPDDWFGRRLSYIQSTAAISILGHVLGLGDRHGHNILLDERTGEVVHIDLGVAFEQGRVLPVPEVVPFRLTRDLVDGMGITQTEGVFRRCCEFTLEALRQESYSIMTILDVLRYDPLYSWTVSPLRMKKMQDASEEGDGRPELPGTTEQRPTNEPSEADRALTVVAKKLSKTLSVTAIVNELIQQATDEKNLAVLYCGWAAYA</sequence>
<dbReference type="InterPro" id="IPR014009">
    <property type="entry name" value="PIK_FAT"/>
</dbReference>
<dbReference type="CDD" id="cd05171">
    <property type="entry name" value="PIKKc_ATM"/>
    <property type="match status" value="1"/>
</dbReference>
<dbReference type="PROSITE" id="PS00915">
    <property type="entry name" value="PI3_4_KINASE_1"/>
    <property type="match status" value="1"/>
</dbReference>
<keyword evidence="15 20" id="KW-0779">Telomere</keyword>
<evidence type="ECO:0000259" key="22">
    <source>
        <dbReference type="PROSITE" id="PS50290"/>
    </source>
</evidence>
<dbReference type="GO" id="GO:0005524">
    <property type="term" value="F:ATP binding"/>
    <property type="evidence" value="ECO:0007669"/>
    <property type="project" value="UniProtKB-KW"/>
</dbReference>
<comment type="subunit">
    <text evidence="4">Associates with DNA double-strand breaks.</text>
</comment>
<dbReference type="Proteomes" id="UP000034947">
    <property type="component" value="Unassembled WGS sequence"/>
</dbReference>
<keyword evidence="10 20" id="KW-0547">Nucleotide-binding</keyword>
<dbReference type="EMBL" id="JYKN01001558">
    <property type="protein sequence ID" value="KKK19983.1"/>
    <property type="molecule type" value="Genomic_DNA"/>
</dbReference>
<dbReference type="InterPro" id="IPR021668">
    <property type="entry name" value="TAN"/>
</dbReference>
<dbReference type="PROSITE" id="PS51189">
    <property type="entry name" value="FAT"/>
    <property type="match status" value="1"/>
</dbReference>
<dbReference type="SUPFAM" id="SSF56112">
    <property type="entry name" value="Protein kinase-like (PK-like)"/>
    <property type="match status" value="1"/>
</dbReference>
<dbReference type="GO" id="GO:0005634">
    <property type="term" value="C:nucleus"/>
    <property type="evidence" value="ECO:0007669"/>
    <property type="project" value="UniProtKB-SubCell"/>
</dbReference>
<dbReference type="GO" id="GO:0035556">
    <property type="term" value="P:intracellular signal transduction"/>
    <property type="evidence" value="ECO:0007669"/>
    <property type="project" value="UniProtKB-ARBA"/>
</dbReference>
<evidence type="ECO:0000256" key="5">
    <source>
        <dbReference type="ARBA" id="ARBA00012513"/>
    </source>
</evidence>
<dbReference type="GO" id="GO:0006325">
    <property type="term" value="P:chromatin organization"/>
    <property type="evidence" value="ECO:0007669"/>
    <property type="project" value="UniProtKB-KW"/>
</dbReference>
<dbReference type="InterPro" id="IPR000403">
    <property type="entry name" value="PI3/4_kinase_cat_dom"/>
</dbReference>
<dbReference type="Gene3D" id="1.10.1070.11">
    <property type="entry name" value="Phosphatidylinositol 3-/4-kinase, catalytic domain"/>
    <property type="match status" value="1"/>
</dbReference>
<dbReference type="InterPro" id="IPR044107">
    <property type="entry name" value="PIKKc_ATM"/>
</dbReference>
<dbReference type="PANTHER" id="PTHR37079:SF4">
    <property type="entry name" value="SERINE_THREONINE-PROTEIN KINASE ATM"/>
    <property type="match status" value="1"/>
</dbReference>
<evidence type="ECO:0000256" key="3">
    <source>
        <dbReference type="ARBA" id="ARBA00010769"/>
    </source>
</evidence>
<organism evidence="25 26">
    <name type="scientific">Aspergillus ochraceoroseus</name>
    <dbReference type="NCBI Taxonomy" id="138278"/>
    <lineage>
        <taxon>Eukaryota</taxon>
        <taxon>Fungi</taxon>
        <taxon>Dikarya</taxon>
        <taxon>Ascomycota</taxon>
        <taxon>Pezizomycotina</taxon>
        <taxon>Eurotiomycetes</taxon>
        <taxon>Eurotiomycetidae</taxon>
        <taxon>Eurotiales</taxon>
        <taxon>Aspergillaceae</taxon>
        <taxon>Aspergillus</taxon>
        <taxon>Aspergillus subgen. Nidulantes</taxon>
    </lineage>
</organism>
<comment type="subcellular location">
    <subcellularLocation>
        <location evidence="2 20">Chromosome</location>
        <location evidence="2 20">Telomere</location>
    </subcellularLocation>
    <subcellularLocation>
        <location evidence="1 20">Nucleus</location>
    </subcellularLocation>
</comment>
<feature type="domain" description="FAT" evidence="23">
    <location>
        <begin position="1841"/>
        <end position="2453"/>
    </location>
</feature>
<proteinExistence type="inferred from homology"/>
<evidence type="ECO:0000256" key="20">
    <source>
        <dbReference type="RuleBase" id="RU365027"/>
    </source>
</evidence>
<dbReference type="PANTHER" id="PTHR37079">
    <property type="entry name" value="SERINE/THREONINE-PROTEIN KINASE ATM"/>
    <property type="match status" value="1"/>
</dbReference>
<dbReference type="SMART" id="SM01343">
    <property type="entry name" value="FATC"/>
    <property type="match status" value="1"/>
</dbReference>
<comment type="similarity">
    <text evidence="3 20">Belongs to the PI3/PI4-kinase family. ATM subfamily.</text>
</comment>
<keyword evidence="16 20" id="KW-0539">Nucleus</keyword>
<name>A0A0F8UKA9_9EURO</name>
<keyword evidence="12 20" id="KW-0418">Kinase</keyword>
<comment type="function">
    <text evidence="17 20">Serine/threonine protein kinase which activates checkpoint signaling upon genotoxic stresses such as ionizing radiation (IR), ultraviolet light (UV), or DNA replication stalling, thereby acting as a DNA damage sensor. Recognizes the substrate consensus sequence [ST]-Q. Phosphorylates histone H2A to form H2AS128ph (gamma-H2A) at sites of DNA damage, involved in the regulation of DNA damage response mechanism. Required for the control of telomere length and genome stability.</text>
</comment>
<dbReference type="PROSITE" id="PS51190">
    <property type="entry name" value="FATC"/>
    <property type="match status" value="1"/>
</dbReference>
<dbReference type="Pfam" id="PF11640">
    <property type="entry name" value="TAN"/>
    <property type="match status" value="1"/>
</dbReference>
<evidence type="ECO:0000313" key="25">
    <source>
        <dbReference type="EMBL" id="KKK19983.1"/>
    </source>
</evidence>
<comment type="caution">
    <text evidence="25">The sequence shown here is derived from an EMBL/GenBank/DDBJ whole genome shotgun (WGS) entry which is preliminary data.</text>
</comment>
<dbReference type="GO" id="GO:0006281">
    <property type="term" value="P:DNA repair"/>
    <property type="evidence" value="ECO:0007669"/>
    <property type="project" value="InterPro"/>
</dbReference>
<evidence type="ECO:0000256" key="19">
    <source>
        <dbReference type="ARBA" id="ARBA00048679"/>
    </source>
</evidence>
<dbReference type="InterPro" id="IPR036940">
    <property type="entry name" value="PI3/4_kinase_cat_sf"/>
</dbReference>
<dbReference type="SUPFAM" id="SSF48371">
    <property type="entry name" value="ARM repeat"/>
    <property type="match status" value="2"/>
</dbReference>
<protein>
    <recommendedName>
        <fullName evidence="6 20">Serine/threonine-protein kinase Tel1</fullName>
        <ecNumber evidence="5 20">2.7.11.1</ecNumber>
    </recommendedName>
</protein>
<dbReference type="GO" id="GO:0004674">
    <property type="term" value="F:protein serine/threonine kinase activity"/>
    <property type="evidence" value="ECO:0007669"/>
    <property type="project" value="UniProtKB-KW"/>
</dbReference>
<dbReference type="SMART" id="SM01342">
    <property type="entry name" value="TAN"/>
    <property type="match status" value="1"/>
</dbReference>
<evidence type="ECO:0000256" key="13">
    <source>
        <dbReference type="ARBA" id="ARBA00022840"/>
    </source>
</evidence>
<dbReference type="VEuPathDB" id="FungiDB:P175DRAFT_0448349"/>
<evidence type="ECO:0000256" key="21">
    <source>
        <dbReference type="SAM" id="MobiDB-lite"/>
    </source>
</evidence>
<feature type="domain" description="PI3K/PI4K catalytic" evidence="22">
    <location>
        <begin position="2557"/>
        <end position="2868"/>
    </location>
</feature>
<dbReference type="OrthoDB" id="381190at2759"/>
<comment type="catalytic activity">
    <reaction evidence="19">
        <text>L-seryl-[protein] + ATP = O-phospho-L-seryl-[protein] + ADP + H(+)</text>
        <dbReference type="Rhea" id="RHEA:17989"/>
        <dbReference type="Rhea" id="RHEA-COMP:9863"/>
        <dbReference type="Rhea" id="RHEA-COMP:11604"/>
        <dbReference type="ChEBI" id="CHEBI:15378"/>
        <dbReference type="ChEBI" id="CHEBI:29999"/>
        <dbReference type="ChEBI" id="CHEBI:30616"/>
        <dbReference type="ChEBI" id="CHEBI:83421"/>
        <dbReference type="ChEBI" id="CHEBI:456216"/>
        <dbReference type="EC" id="2.7.11.1"/>
    </reaction>
</comment>
<accession>A0A0F8UKA9</accession>
<evidence type="ECO:0000256" key="2">
    <source>
        <dbReference type="ARBA" id="ARBA00004574"/>
    </source>
</evidence>
<evidence type="ECO:0000256" key="16">
    <source>
        <dbReference type="ARBA" id="ARBA00023242"/>
    </source>
</evidence>